<dbReference type="Proteomes" id="UP001342826">
    <property type="component" value="Unassembled WGS sequence"/>
</dbReference>
<reference evidence="1 2" key="1">
    <citation type="submission" date="2023-03" db="EMBL/GenBank/DDBJ databases">
        <title>Bacillus Genome Sequencing.</title>
        <authorList>
            <person name="Dunlap C."/>
        </authorList>
    </citation>
    <scope>NUCLEOTIDE SEQUENCE [LARGE SCALE GENOMIC DNA]</scope>
    <source>
        <strain evidence="1 2">NRS-1717</strain>
    </source>
</reference>
<proteinExistence type="predicted"/>
<keyword evidence="2" id="KW-1185">Reference proteome</keyword>
<evidence type="ECO:0000313" key="1">
    <source>
        <dbReference type="EMBL" id="MED4402086.1"/>
    </source>
</evidence>
<evidence type="ECO:0000313" key="2">
    <source>
        <dbReference type="Proteomes" id="UP001342826"/>
    </source>
</evidence>
<name>A0ABU6P1R6_9BACI</name>
<gene>
    <name evidence="1" type="ORF">P9271_12245</name>
</gene>
<dbReference type="RefSeq" id="WP_066230161.1">
    <property type="nucleotide sequence ID" value="NZ_JARTFS010000009.1"/>
</dbReference>
<dbReference type="EMBL" id="JARTFS010000009">
    <property type="protein sequence ID" value="MED4402086.1"/>
    <property type="molecule type" value="Genomic_DNA"/>
</dbReference>
<comment type="caution">
    <text evidence="1">The sequence shown here is derived from an EMBL/GenBank/DDBJ whole genome shotgun (WGS) entry which is preliminary data.</text>
</comment>
<sequence>MPYVTGDKGKKIQELMDRSNEEWDKNDFEKSVSLLEQAWEELPNPKEIYDESFLIIWVILDILIEIKDFKRMKKWVDFIFITDPERGDFGERDLWAGKVAYETGDFKKAKTLFETAHKKSRGRCFGPNDVKYLKFLRG</sequence>
<dbReference type="GeneID" id="301141393"/>
<accession>A0ABU6P1R6</accession>
<organism evidence="1 2">
    <name type="scientific">Metabacillus fastidiosus</name>
    <dbReference type="NCBI Taxonomy" id="1458"/>
    <lineage>
        <taxon>Bacteria</taxon>
        <taxon>Bacillati</taxon>
        <taxon>Bacillota</taxon>
        <taxon>Bacilli</taxon>
        <taxon>Bacillales</taxon>
        <taxon>Bacillaceae</taxon>
        <taxon>Metabacillus</taxon>
    </lineage>
</organism>
<evidence type="ECO:0008006" key="3">
    <source>
        <dbReference type="Google" id="ProtNLM"/>
    </source>
</evidence>
<protein>
    <recommendedName>
        <fullName evidence="3">Tetratricopeptide repeat protein</fullName>
    </recommendedName>
</protein>